<name>A0ABX1JM61_9MICC</name>
<evidence type="ECO:0008006" key="3">
    <source>
        <dbReference type="Google" id="ProtNLM"/>
    </source>
</evidence>
<comment type="caution">
    <text evidence="1">The sequence shown here is derived from an EMBL/GenBank/DDBJ whole genome shotgun (WGS) entry which is preliminary data.</text>
</comment>
<evidence type="ECO:0000313" key="1">
    <source>
        <dbReference type="EMBL" id="NKX50383.1"/>
    </source>
</evidence>
<reference evidence="1 2" key="1">
    <citation type="submission" date="2020-04" db="EMBL/GenBank/DDBJ databases">
        <authorList>
            <person name="Liu S."/>
        </authorList>
    </citation>
    <scope>NUCLEOTIDE SEQUENCE [LARGE SCALE GENOMIC DNA]</scope>
    <source>
        <strain evidence="1 2">CGMCC 1.15091</strain>
    </source>
</reference>
<proteinExistence type="predicted"/>
<sequence length="135" mass="14303">MAVWAEAGTVPARWSRLATAHGLFNLLTGLWPLVHYRSFEAVTGPKTDEWLVRCVGGLGAAAGYVQLRAGRAAEGLASARRLGAGAAATFGAIDLVYGGSGRISRIYLLDAVVELAWLAAWAAPARRTGGKRRNR</sequence>
<protein>
    <recommendedName>
        <fullName evidence="3">DUF4345 domain-containing protein</fullName>
    </recommendedName>
</protein>
<accession>A0ABX1JM61</accession>
<keyword evidence="2" id="KW-1185">Reference proteome</keyword>
<dbReference type="Proteomes" id="UP000523795">
    <property type="component" value="Unassembled WGS sequence"/>
</dbReference>
<dbReference type="EMBL" id="JAAZSR010000086">
    <property type="protein sequence ID" value="NKX50383.1"/>
    <property type="molecule type" value="Genomic_DNA"/>
</dbReference>
<organism evidence="1 2">
    <name type="scientific">Arthrobacter deserti</name>
    <dbReference type="NCBI Taxonomy" id="1742687"/>
    <lineage>
        <taxon>Bacteria</taxon>
        <taxon>Bacillati</taxon>
        <taxon>Actinomycetota</taxon>
        <taxon>Actinomycetes</taxon>
        <taxon>Micrococcales</taxon>
        <taxon>Micrococcaceae</taxon>
        <taxon>Arthrobacter</taxon>
    </lineage>
</organism>
<evidence type="ECO:0000313" key="2">
    <source>
        <dbReference type="Proteomes" id="UP000523795"/>
    </source>
</evidence>
<gene>
    <name evidence="1" type="ORF">HER39_07350</name>
</gene>